<dbReference type="InterPro" id="IPR037069">
    <property type="entry name" value="AcylCoA_DH/ox_N_sf"/>
</dbReference>
<dbReference type="Pfam" id="PF02771">
    <property type="entry name" value="Acyl-CoA_dh_N"/>
    <property type="match status" value="1"/>
</dbReference>
<reference evidence="4" key="1">
    <citation type="submission" date="2018-05" db="EMBL/GenBank/DDBJ databases">
        <authorList>
            <person name="Lanie J.A."/>
            <person name="Ng W.-L."/>
            <person name="Kazmierczak K.M."/>
            <person name="Andrzejewski T.M."/>
            <person name="Davidsen T.M."/>
            <person name="Wayne K.J."/>
            <person name="Tettelin H."/>
            <person name="Glass J.I."/>
            <person name="Rusch D."/>
            <person name="Podicherti R."/>
            <person name="Tsui H.-C.T."/>
            <person name="Winkler M.E."/>
        </authorList>
    </citation>
    <scope>NUCLEOTIDE SEQUENCE</scope>
</reference>
<dbReference type="Gene3D" id="2.40.110.10">
    <property type="entry name" value="Butyryl-CoA Dehydrogenase, subunit A, domain 2"/>
    <property type="match status" value="1"/>
</dbReference>
<dbReference type="InterPro" id="IPR006091">
    <property type="entry name" value="Acyl-CoA_Oxase/DH_mid-dom"/>
</dbReference>
<name>A0A382KYZ3_9ZZZZ</name>
<dbReference type="EMBL" id="UINC01082843">
    <property type="protein sequence ID" value="SVC27977.1"/>
    <property type="molecule type" value="Genomic_DNA"/>
</dbReference>
<dbReference type="GO" id="GO:0005886">
    <property type="term" value="C:plasma membrane"/>
    <property type="evidence" value="ECO:0007669"/>
    <property type="project" value="TreeGrafter"/>
</dbReference>
<feature type="non-terminal residue" evidence="4">
    <location>
        <position position="178"/>
    </location>
</feature>
<proteinExistence type="predicted"/>
<organism evidence="4">
    <name type="scientific">marine metagenome</name>
    <dbReference type="NCBI Taxonomy" id="408172"/>
    <lineage>
        <taxon>unclassified sequences</taxon>
        <taxon>metagenomes</taxon>
        <taxon>ecological metagenomes</taxon>
    </lineage>
</organism>
<dbReference type="GO" id="GO:0050660">
    <property type="term" value="F:flavin adenine dinucleotide binding"/>
    <property type="evidence" value="ECO:0007669"/>
    <property type="project" value="InterPro"/>
</dbReference>
<evidence type="ECO:0000313" key="4">
    <source>
        <dbReference type="EMBL" id="SVC27977.1"/>
    </source>
</evidence>
<dbReference type="InterPro" id="IPR013786">
    <property type="entry name" value="AcylCoA_DH/ox_N"/>
</dbReference>
<evidence type="ECO:0000259" key="2">
    <source>
        <dbReference type="Pfam" id="PF02770"/>
    </source>
</evidence>
<dbReference type="Pfam" id="PF02770">
    <property type="entry name" value="Acyl-CoA_dh_M"/>
    <property type="match status" value="1"/>
</dbReference>
<dbReference type="InterPro" id="IPR052161">
    <property type="entry name" value="Mycobact_Acyl-CoA_DH"/>
</dbReference>
<dbReference type="PANTHER" id="PTHR43292">
    <property type="entry name" value="ACYL-COA DEHYDROGENASE"/>
    <property type="match status" value="1"/>
</dbReference>
<dbReference type="SUPFAM" id="SSF56645">
    <property type="entry name" value="Acyl-CoA dehydrogenase NM domain-like"/>
    <property type="match status" value="1"/>
</dbReference>
<sequence>MNLQFTQEELNFQKEVRDWIKSNYPEEMKRRYMNSPNGHLTRQEQISWQQALHSRGWSGINWPKQYGGADFSASKKYLFNKEMSAAHAPSVIAFGEKMVAPVIMAFGSEEQKKKYLPDILAFKVWWCQGYSEPGSGSDLASLKTKAENKGDYYLVNGSKTWTTMAQYADMIFCLVRTS</sequence>
<feature type="domain" description="Acyl-CoA dehydrogenase/oxidase N-terminal" evidence="3">
    <location>
        <begin position="6"/>
        <end position="121"/>
    </location>
</feature>
<dbReference type="PANTHER" id="PTHR43292:SF3">
    <property type="entry name" value="ACYL-COA DEHYDROGENASE FADE29"/>
    <property type="match status" value="1"/>
</dbReference>
<dbReference type="GO" id="GO:0016627">
    <property type="term" value="F:oxidoreductase activity, acting on the CH-CH group of donors"/>
    <property type="evidence" value="ECO:0007669"/>
    <property type="project" value="InterPro"/>
</dbReference>
<evidence type="ECO:0000259" key="3">
    <source>
        <dbReference type="Pfam" id="PF02771"/>
    </source>
</evidence>
<gene>
    <name evidence="4" type="ORF">METZ01_LOCUS280831</name>
</gene>
<dbReference type="Gene3D" id="1.10.540.10">
    <property type="entry name" value="Acyl-CoA dehydrogenase/oxidase, N-terminal domain"/>
    <property type="match status" value="1"/>
</dbReference>
<dbReference type="InterPro" id="IPR046373">
    <property type="entry name" value="Acyl-CoA_Oxase/DH_mid-dom_sf"/>
</dbReference>
<accession>A0A382KYZ3</accession>
<dbReference type="AlphaFoldDB" id="A0A382KYZ3"/>
<keyword evidence="1" id="KW-0560">Oxidoreductase</keyword>
<evidence type="ECO:0000256" key="1">
    <source>
        <dbReference type="ARBA" id="ARBA00023002"/>
    </source>
</evidence>
<protein>
    <recommendedName>
        <fullName evidence="5">Acyl-CoA dehydrogenase/oxidase N-terminal domain-containing protein</fullName>
    </recommendedName>
</protein>
<dbReference type="InterPro" id="IPR009100">
    <property type="entry name" value="AcylCoA_DH/oxidase_NM_dom_sf"/>
</dbReference>
<feature type="domain" description="Acyl-CoA oxidase/dehydrogenase middle" evidence="2">
    <location>
        <begin position="127"/>
        <end position="176"/>
    </location>
</feature>
<evidence type="ECO:0008006" key="5">
    <source>
        <dbReference type="Google" id="ProtNLM"/>
    </source>
</evidence>